<organism evidence="6 7">
    <name type="scientific">Pseudomonas knackmussii (strain DSM 6978 / CCUG 54928 / LMG 23759 / B13)</name>
    <dbReference type="NCBI Taxonomy" id="1301098"/>
    <lineage>
        <taxon>Bacteria</taxon>
        <taxon>Pseudomonadati</taxon>
        <taxon>Pseudomonadota</taxon>
        <taxon>Gammaproteobacteria</taxon>
        <taxon>Pseudomonadales</taxon>
        <taxon>Pseudomonadaceae</taxon>
        <taxon>Pseudomonas</taxon>
    </lineage>
</organism>
<gene>
    <name evidence="6" type="ORF">PKB_4153</name>
</gene>
<dbReference type="SUPFAM" id="SSF46689">
    <property type="entry name" value="Homeodomain-like"/>
    <property type="match status" value="2"/>
</dbReference>
<dbReference type="InterPro" id="IPR018060">
    <property type="entry name" value="HTH_AraC"/>
</dbReference>
<dbReference type="Pfam" id="PF12833">
    <property type="entry name" value="HTH_18"/>
    <property type="match status" value="1"/>
</dbReference>
<dbReference type="AlphaFoldDB" id="A0A024HLH3"/>
<sequence length="287" mass="31855">MDTGTLQDDAQGERTRFWRAQELGGLELLHARYIGQRFAPHVHEGFSLVLIEQGAQRFRHRGAEHLAPSGSLVLINPDEVHTGSKAHDAGWQYRGFYPEIDQVGSVLDELSLGGRGLPTFDASVLHDPQLSRAFIHVHRLLESPASDLERQTCWREALLALFQRHARVPEARPYGQEPLAVARARELLAARLLDPPSLEELAAAVNLSPFHLSRVFRQATGLPPHAWIKQRRLEQARALLKQGGAPAMVAAQLGFADQSHLSRQFKQAYGVAPGEYRLACGRSIISS</sequence>
<reference evidence="6 7" key="1">
    <citation type="submission" date="2013-03" db="EMBL/GenBank/DDBJ databases">
        <authorList>
            <person name="Linke B."/>
        </authorList>
    </citation>
    <scope>NUCLEOTIDE SEQUENCE [LARGE SCALE GENOMIC DNA]</scope>
    <source>
        <strain evidence="6 7">B13</strain>
    </source>
</reference>
<accession>A0A024HLH3</accession>
<dbReference type="SMART" id="SM00342">
    <property type="entry name" value="HTH_ARAC"/>
    <property type="match status" value="1"/>
</dbReference>
<dbReference type="KEGG" id="pkc:PKB_4153"/>
<keyword evidence="2" id="KW-0238">DNA-binding</keyword>
<dbReference type="OrthoDB" id="9809338at2"/>
<evidence type="ECO:0000256" key="4">
    <source>
        <dbReference type="ARBA" id="ARBA00037345"/>
    </source>
</evidence>
<dbReference type="InterPro" id="IPR003313">
    <property type="entry name" value="AraC-bd"/>
</dbReference>
<evidence type="ECO:0000256" key="2">
    <source>
        <dbReference type="ARBA" id="ARBA00023125"/>
    </source>
</evidence>
<proteinExistence type="predicted"/>
<dbReference type="PATRIC" id="fig|1301098.3.peg.4159"/>
<dbReference type="PANTHER" id="PTHR46796">
    <property type="entry name" value="HTH-TYPE TRANSCRIPTIONAL ACTIVATOR RHAS-RELATED"/>
    <property type="match status" value="1"/>
</dbReference>
<dbReference type="InterPro" id="IPR037923">
    <property type="entry name" value="HTH-like"/>
</dbReference>
<dbReference type="Gene3D" id="1.10.10.60">
    <property type="entry name" value="Homeodomain-like"/>
    <property type="match status" value="2"/>
</dbReference>
<keyword evidence="3" id="KW-0804">Transcription</keyword>
<dbReference type="GO" id="GO:0043565">
    <property type="term" value="F:sequence-specific DNA binding"/>
    <property type="evidence" value="ECO:0007669"/>
    <property type="project" value="InterPro"/>
</dbReference>
<name>A0A024HLH3_PSEKB</name>
<evidence type="ECO:0000313" key="7">
    <source>
        <dbReference type="Proteomes" id="UP000025241"/>
    </source>
</evidence>
<dbReference type="Pfam" id="PF02311">
    <property type="entry name" value="AraC_binding"/>
    <property type="match status" value="1"/>
</dbReference>
<keyword evidence="1" id="KW-0805">Transcription regulation</keyword>
<dbReference type="PROSITE" id="PS01124">
    <property type="entry name" value="HTH_ARAC_FAMILY_2"/>
    <property type="match status" value="1"/>
</dbReference>
<dbReference type="InterPro" id="IPR009057">
    <property type="entry name" value="Homeodomain-like_sf"/>
</dbReference>
<dbReference type="STRING" id="1301098.PKB_4153"/>
<reference evidence="6 7" key="2">
    <citation type="submission" date="2014-05" db="EMBL/GenBank/DDBJ databases">
        <title>Genome sequence of the 3-chlorobenzoate degrading bacterium Pseudomonas knackmussii B13 shows multiple evidence for horizontal gene transfer.</title>
        <authorList>
            <person name="Miyazaki R."/>
            <person name="Bertelli C."/>
            <person name="Falquet L."/>
            <person name="Robinson-Rechavi M."/>
            <person name="Gharib W."/>
            <person name="Roy S."/>
            <person name="Van der Meer J.R."/>
        </authorList>
    </citation>
    <scope>NUCLEOTIDE SEQUENCE [LARGE SCALE GENOMIC DNA]</scope>
    <source>
        <strain evidence="6 7">B13</strain>
    </source>
</reference>
<evidence type="ECO:0000256" key="3">
    <source>
        <dbReference type="ARBA" id="ARBA00023163"/>
    </source>
</evidence>
<dbReference type="HOGENOM" id="CLU_000445_88_16_6"/>
<evidence type="ECO:0000256" key="1">
    <source>
        <dbReference type="ARBA" id="ARBA00023015"/>
    </source>
</evidence>
<evidence type="ECO:0000313" key="6">
    <source>
        <dbReference type="EMBL" id="CDF85479.1"/>
    </source>
</evidence>
<dbReference type="Proteomes" id="UP000025241">
    <property type="component" value="Chromosome I"/>
</dbReference>
<evidence type="ECO:0000259" key="5">
    <source>
        <dbReference type="PROSITE" id="PS01124"/>
    </source>
</evidence>
<comment type="function">
    <text evidence="4">Regulatory protein of the TOL plasmid xyl operons. XylS activates the xylXYZLTEGFJQKIH operon required for the degradation of toluene, m-xylene and p-xylene.</text>
</comment>
<keyword evidence="7" id="KW-1185">Reference proteome</keyword>
<feature type="domain" description="HTH araC/xylS-type" evidence="5">
    <location>
        <begin position="182"/>
        <end position="279"/>
    </location>
</feature>
<dbReference type="eggNOG" id="COG2207">
    <property type="taxonomic scope" value="Bacteria"/>
</dbReference>
<dbReference type="GO" id="GO:0003700">
    <property type="term" value="F:DNA-binding transcription factor activity"/>
    <property type="evidence" value="ECO:0007669"/>
    <property type="project" value="InterPro"/>
</dbReference>
<dbReference type="RefSeq" id="WP_156958053.1">
    <property type="nucleotide sequence ID" value="NZ_HG322950.1"/>
</dbReference>
<dbReference type="EMBL" id="HG322950">
    <property type="protein sequence ID" value="CDF85479.1"/>
    <property type="molecule type" value="Genomic_DNA"/>
</dbReference>
<dbReference type="SUPFAM" id="SSF51215">
    <property type="entry name" value="Regulatory protein AraC"/>
    <property type="match status" value="1"/>
</dbReference>
<dbReference type="PANTHER" id="PTHR46796:SF2">
    <property type="entry name" value="TRANSCRIPTIONAL REGULATORY PROTEIN"/>
    <property type="match status" value="1"/>
</dbReference>
<protein>
    <submittedName>
        <fullName evidence="6">Putative transcriptional regulator</fullName>
    </submittedName>
</protein>
<dbReference type="InterPro" id="IPR050204">
    <property type="entry name" value="AraC_XylS_family_regulators"/>
</dbReference>